<proteinExistence type="predicted"/>
<comment type="caution">
    <text evidence="1">The sequence shown here is derived from an EMBL/GenBank/DDBJ whole genome shotgun (WGS) entry which is preliminary data.</text>
</comment>
<gene>
    <name evidence="1" type="ORF">KUCAC02_008572</name>
</gene>
<evidence type="ECO:0000313" key="2">
    <source>
        <dbReference type="Proteomes" id="UP001057452"/>
    </source>
</evidence>
<keyword evidence="2" id="KW-1185">Reference proteome</keyword>
<reference evidence="1" key="1">
    <citation type="submission" date="2022-05" db="EMBL/GenBank/DDBJ databases">
        <title>Chromosome-level genome of Chaenocephalus aceratus.</title>
        <authorList>
            <person name="Park H."/>
        </authorList>
    </citation>
    <scope>NUCLEOTIDE SEQUENCE</scope>
    <source>
        <strain evidence="1">KU_202001</strain>
    </source>
</reference>
<name>A0ACB9WR88_CHAAC</name>
<dbReference type="Proteomes" id="UP001057452">
    <property type="component" value="Chromosome 12"/>
</dbReference>
<evidence type="ECO:0000313" key="1">
    <source>
        <dbReference type="EMBL" id="KAI4816239.1"/>
    </source>
</evidence>
<dbReference type="EMBL" id="CM043796">
    <property type="protein sequence ID" value="KAI4816239.1"/>
    <property type="molecule type" value="Genomic_DNA"/>
</dbReference>
<organism evidence="1 2">
    <name type="scientific">Chaenocephalus aceratus</name>
    <name type="common">Blackfin icefish</name>
    <name type="synonym">Chaenichthys aceratus</name>
    <dbReference type="NCBI Taxonomy" id="36190"/>
    <lineage>
        <taxon>Eukaryota</taxon>
        <taxon>Metazoa</taxon>
        <taxon>Chordata</taxon>
        <taxon>Craniata</taxon>
        <taxon>Vertebrata</taxon>
        <taxon>Euteleostomi</taxon>
        <taxon>Actinopterygii</taxon>
        <taxon>Neopterygii</taxon>
        <taxon>Teleostei</taxon>
        <taxon>Neoteleostei</taxon>
        <taxon>Acanthomorphata</taxon>
        <taxon>Eupercaria</taxon>
        <taxon>Perciformes</taxon>
        <taxon>Notothenioidei</taxon>
        <taxon>Channichthyidae</taxon>
        <taxon>Chaenocephalus</taxon>
    </lineage>
</organism>
<sequence length="84" mass="9151">MLCAGIGSSLQERGRQEEGGGHLEVGCAERKGTCRSLMIQPFSFVELLSDSMSLFPLQWLAVPSSALHPLLFILRATSSPPHRL</sequence>
<accession>A0ACB9WR88</accession>
<protein>
    <submittedName>
        <fullName evidence="1">Uncharacterized protein</fullName>
    </submittedName>
</protein>